<dbReference type="InterPro" id="IPR025874">
    <property type="entry name" value="DZR"/>
</dbReference>
<keyword evidence="1" id="KW-1133">Transmembrane helix</keyword>
<dbReference type="AlphaFoldDB" id="G8LT05"/>
<protein>
    <recommendedName>
        <fullName evidence="2">DZANK-type domain-containing protein</fullName>
    </recommendedName>
</protein>
<name>G8LT05_ACECE</name>
<organism evidence="3 4">
    <name type="scientific">Acetivibrio clariflavus (strain DSM 19732 / NBRC 101661 / EBR45)</name>
    <name type="common">Clostridium clariflavum</name>
    <dbReference type="NCBI Taxonomy" id="720554"/>
    <lineage>
        <taxon>Bacteria</taxon>
        <taxon>Bacillati</taxon>
        <taxon>Bacillota</taxon>
        <taxon>Clostridia</taxon>
        <taxon>Eubacteriales</taxon>
        <taxon>Oscillospiraceae</taxon>
        <taxon>Acetivibrio</taxon>
    </lineage>
</organism>
<keyword evidence="1" id="KW-0472">Membrane</keyword>
<evidence type="ECO:0000313" key="3">
    <source>
        <dbReference type="EMBL" id="AEV67209.1"/>
    </source>
</evidence>
<dbReference type="Proteomes" id="UP000005435">
    <property type="component" value="Chromosome"/>
</dbReference>
<dbReference type="Pfam" id="PF12773">
    <property type="entry name" value="DZR"/>
    <property type="match status" value="1"/>
</dbReference>
<dbReference type="EMBL" id="CP003065">
    <property type="protein sequence ID" value="AEV67209.1"/>
    <property type="molecule type" value="Genomic_DNA"/>
</dbReference>
<dbReference type="STRING" id="720554.Clocl_0486"/>
<evidence type="ECO:0000259" key="2">
    <source>
        <dbReference type="Pfam" id="PF12773"/>
    </source>
</evidence>
<evidence type="ECO:0000256" key="1">
    <source>
        <dbReference type="SAM" id="Phobius"/>
    </source>
</evidence>
<dbReference type="OrthoDB" id="2236865at2"/>
<reference evidence="4" key="1">
    <citation type="submission" date="2011-12" db="EMBL/GenBank/DDBJ databases">
        <title>Complete sequence of Clostridium clariflavum DSM 19732.</title>
        <authorList>
            <consortium name="US DOE Joint Genome Institute"/>
            <person name="Lucas S."/>
            <person name="Han J."/>
            <person name="Lapidus A."/>
            <person name="Cheng J.-F."/>
            <person name="Goodwin L."/>
            <person name="Pitluck S."/>
            <person name="Peters L."/>
            <person name="Teshima H."/>
            <person name="Detter J.C."/>
            <person name="Han C."/>
            <person name="Tapia R."/>
            <person name="Land M."/>
            <person name="Hauser L."/>
            <person name="Kyrpides N."/>
            <person name="Ivanova N."/>
            <person name="Pagani I."/>
            <person name="Kitzmiller T."/>
            <person name="Lynd L."/>
            <person name="Izquierdo J."/>
            <person name="Woyke T."/>
        </authorList>
    </citation>
    <scope>NUCLEOTIDE SEQUENCE [LARGE SCALE GENOMIC DNA]</scope>
    <source>
        <strain evidence="4">DSM 19732 / NBRC 101661 / EBR45</strain>
    </source>
</reference>
<dbReference type="eggNOG" id="ENOG5031ZD1">
    <property type="taxonomic scope" value="Bacteria"/>
</dbReference>
<dbReference type="KEGG" id="ccl:Clocl_0486"/>
<gene>
    <name evidence="3" type="ordered locus">Clocl_0486</name>
</gene>
<accession>G8LT05</accession>
<feature type="transmembrane region" description="Helical" evidence="1">
    <location>
        <begin position="104"/>
        <end position="125"/>
    </location>
</feature>
<proteinExistence type="predicted"/>
<evidence type="ECO:0000313" key="4">
    <source>
        <dbReference type="Proteomes" id="UP000005435"/>
    </source>
</evidence>
<dbReference type="HOGENOM" id="CLU_451814_0_0_9"/>
<dbReference type="RefSeq" id="WP_014253841.1">
    <property type="nucleotide sequence ID" value="NC_016627.1"/>
</dbReference>
<sequence>MFCSECDKKIPNDSLFCPECGAKQTHSKITESAQMFSTNNATKQCSDCKCQIPSDSRFCPECGAKQAYYQPHTNRLKQKYSPQSTVKILTPEEQAKVKKRNKMIGIFVAVALASCFVIGVLSSLIKPTINLNKYLTVSFEGYDTIGKAKASFDTEKFKADYEKKLNISKKKIIKSMSIPTFGLDNLISSTDIFLSSCVDGSLDATDGLSNGDTVTYTWKCNDELALSVYGYKLKYENTKFTVKGLKEVETFDPFEGIDVVFNGISPNGSASISGSPTAKAAQELKFKLDKSNGLSNGDTVTLTASILFGDIIEYCIKNYQMIPSPLKKTYTVEGLDRYISSSSDISEESLRSMQNQAEQVFKKHVEEDWVESSKLLNFTYLGNYLLTAKDSNNSWIANNSIYLIYKAQVKNEYSNNGMAYDKTNDFYWFICFNNLLVDPSGATKVELTKYNTPSNRFVIDSGISEGWWSTRRWYYYGYQSLDDLYNAVVEYYSNFYNHEDNVDKSLAVTEIDTPNE</sequence>
<keyword evidence="4" id="KW-1185">Reference proteome</keyword>
<keyword evidence="1" id="KW-0812">Transmembrane</keyword>
<reference evidence="3 4" key="2">
    <citation type="journal article" date="2012" name="Stand. Genomic Sci.">
        <title>Complete Genome Sequence of Clostridium clariflavum DSM 19732.</title>
        <authorList>
            <person name="Izquierdo J.A."/>
            <person name="Goodwin L."/>
            <person name="Davenport K.W."/>
            <person name="Teshima H."/>
            <person name="Bruce D."/>
            <person name="Detter C."/>
            <person name="Tapia R."/>
            <person name="Han S."/>
            <person name="Land M."/>
            <person name="Hauser L."/>
            <person name="Jeffries C.D."/>
            <person name="Han J."/>
            <person name="Pitluck S."/>
            <person name="Nolan M."/>
            <person name="Chen A."/>
            <person name="Huntemann M."/>
            <person name="Mavromatis K."/>
            <person name="Mikhailova N."/>
            <person name="Liolios K."/>
            <person name="Woyke T."/>
            <person name="Lynd L.R."/>
        </authorList>
    </citation>
    <scope>NUCLEOTIDE SEQUENCE [LARGE SCALE GENOMIC DNA]</scope>
    <source>
        <strain evidence="4">DSM 19732 / NBRC 101661 / EBR45</strain>
    </source>
</reference>
<feature type="domain" description="DZANK-type" evidence="2">
    <location>
        <begin position="3"/>
        <end position="63"/>
    </location>
</feature>